<dbReference type="Pfam" id="PF07238">
    <property type="entry name" value="PilZ"/>
    <property type="match status" value="1"/>
</dbReference>
<dbReference type="GO" id="GO:0036503">
    <property type="term" value="P:ERAD pathway"/>
    <property type="evidence" value="ECO:0007669"/>
    <property type="project" value="TreeGrafter"/>
</dbReference>
<comment type="caution">
    <text evidence="3">The sequence shown here is derived from an EMBL/GenBank/DDBJ whole genome shotgun (WGS) entry which is preliminary data.</text>
</comment>
<dbReference type="GO" id="GO:0051087">
    <property type="term" value="F:protein-folding chaperone binding"/>
    <property type="evidence" value="ECO:0007669"/>
    <property type="project" value="TreeGrafter"/>
</dbReference>
<dbReference type="Pfam" id="PF00226">
    <property type="entry name" value="DnaJ"/>
    <property type="match status" value="1"/>
</dbReference>
<evidence type="ECO:0000259" key="2">
    <source>
        <dbReference type="PROSITE" id="PS50076"/>
    </source>
</evidence>
<dbReference type="InterPro" id="IPR001623">
    <property type="entry name" value="DnaJ_domain"/>
</dbReference>
<dbReference type="InterPro" id="IPR036869">
    <property type="entry name" value="J_dom_sf"/>
</dbReference>
<evidence type="ECO:0000256" key="1">
    <source>
        <dbReference type="ARBA" id="ARBA00023186"/>
    </source>
</evidence>
<dbReference type="InterPro" id="IPR009875">
    <property type="entry name" value="PilZ_domain"/>
</dbReference>
<protein>
    <recommendedName>
        <fullName evidence="2">J domain-containing protein</fullName>
    </recommendedName>
</protein>
<dbReference type="PRINTS" id="PR00625">
    <property type="entry name" value="JDOMAIN"/>
</dbReference>
<sequence length="216" mass="25426">MSMQKNYYRILQIDPTADPSIVKSAYRTLMLDLKSHPDHGGNIDYAQAINEAYEILKNPEKRKQYDKSNFIAIRKNKAQKQFFQLRCHHCNQINTISLTLNETEMYHTICTSCNKALFSDFYESRQYPRYKCELNVYIQSANNKVKLRGKCSNFSRNGMQLLAPIPIKLDETVLLRFPHHKDFSIIAKIIRIEEIENPQDKNRYRHGVVYIQAQCE</sequence>
<name>A0A3A4R334_9BACT</name>
<reference evidence="3 4" key="1">
    <citation type="journal article" date="2017" name="ISME J.">
        <title>Energy and carbon metabolisms in a deep terrestrial subsurface fluid microbial community.</title>
        <authorList>
            <person name="Momper L."/>
            <person name="Jungbluth S.P."/>
            <person name="Lee M.D."/>
            <person name="Amend J.P."/>
        </authorList>
    </citation>
    <scope>NUCLEOTIDE SEQUENCE [LARGE SCALE GENOMIC DNA]</scope>
    <source>
        <strain evidence="3">SURF_26</strain>
    </source>
</reference>
<dbReference type="InterPro" id="IPR051948">
    <property type="entry name" value="Hsp70_co-chaperone_J-domain"/>
</dbReference>
<dbReference type="PANTHER" id="PTHR44360">
    <property type="entry name" value="DNAJ HOMOLOG SUBFAMILY B MEMBER 9"/>
    <property type="match status" value="1"/>
</dbReference>
<organism evidence="3 4">
    <name type="scientific">Candidatus Auribacter fodinae</name>
    <dbReference type="NCBI Taxonomy" id="2093366"/>
    <lineage>
        <taxon>Bacteria</taxon>
        <taxon>Pseudomonadati</taxon>
        <taxon>Candidatus Auribacterota</taxon>
        <taxon>Candidatus Auribacteria</taxon>
        <taxon>Candidatus Auribacterales</taxon>
        <taxon>Candidatus Auribacteraceae</taxon>
        <taxon>Candidatus Auribacter</taxon>
    </lineage>
</organism>
<dbReference type="PROSITE" id="PS50076">
    <property type="entry name" value="DNAJ_2"/>
    <property type="match status" value="1"/>
</dbReference>
<proteinExistence type="predicted"/>
<dbReference type="GO" id="GO:0051787">
    <property type="term" value="F:misfolded protein binding"/>
    <property type="evidence" value="ECO:0007669"/>
    <property type="project" value="TreeGrafter"/>
</dbReference>
<dbReference type="CDD" id="cd06257">
    <property type="entry name" value="DnaJ"/>
    <property type="match status" value="1"/>
</dbReference>
<feature type="domain" description="J" evidence="2">
    <location>
        <begin position="6"/>
        <end position="69"/>
    </location>
</feature>
<keyword evidence="1" id="KW-0143">Chaperone</keyword>
<dbReference type="SUPFAM" id="SSF141371">
    <property type="entry name" value="PilZ domain-like"/>
    <property type="match status" value="1"/>
</dbReference>
<dbReference type="GO" id="GO:0035438">
    <property type="term" value="F:cyclic-di-GMP binding"/>
    <property type="evidence" value="ECO:0007669"/>
    <property type="project" value="InterPro"/>
</dbReference>
<evidence type="ECO:0000313" key="4">
    <source>
        <dbReference type="Proteomes" id="UP000266426"/>
    </source>
</evidence>
<dbReference type="PANTHER" id="PTHR44360:SF1">
    <property type="entry name" value="DNAJ HOMOLOG SUBFAMILY B MEMBER 9"/>
    <property type="match status" value="1"/>
</dbReference>
<dbReference type="AlphaFoldDB" id="A0A3A4R334"/>
<dbReference type="SUPFAM" id="SSF46565">
    <property type="entry name" value="Chaperone J-domain"/>
    <property type="match status" value="1"/>
</dbReference>
<gene>
    <name evidence="3" type="ORF">C4541_03880</name>
</gene>
<evidence type="ECO:0000313" key="3">
    <source>
        <dbReference type="EMBL" id="RJP60514.1"/>
    </source>
</evidence>
<dbReference type="Gene3D" id="1.10.287.110">
    <property type="entry name" value="DnaJ domain"/>
    <property type="match status" value="1"/>
</dbReference>
<dbReference type="SMART" id="SM00271">
    <property type="entry name" value="DnaJ"/>
    <property type="match status" value="1"/>
</dbReference>
<accession>A0A3A4R334</accession>
<dbReference type="EMBL" id="QZJZ01000028">
    <property type="protein sequence ID" value="RJP60514.1"/>
    <property type="molecule type" value="Genomic_DNA"/>
</dbReference>
<dbReference type="Proteomes" id="UP000266426">
    <property type="component" value="Unassembled WGS sequence"/>
</dbReference>